<keyword evidence="3" id="KW-1185">Reference proteome</keyword>
<evidence type="ECO:0000256" key="1">
    <source>
        <dbReference type="SAM" id="MobiDB-lite"/>
    </source>
</evidence>
<gene>
    <name evidence="2" type="ORF">OLEA9_A066867</name>
</gene>
<sequence>ISRSDSSLGRPPAAGRFRKGATTCESQAVCDSRRWLRCWPATGDRARPCLRTGWRANEQASEDFVAVRVSLRSSSRRACRALTELGRRRRRAKIWKTRSLVLPKSASRPVGPGRRAQMKKTRHKITQKSSNSLALSGRAGLNPAGRQLVCDKRRPASESASERASERAELGIWLRSFAEVSARVALGGGTKFCPAAAAAAVSFIWINLGRGSLSAEPSNYWTRAKTGRDERVALDLATSNSIGLIGGPPATGKSREEFASVCVWLG</sequence>
<feature type="region of interest" description="Disordered" evidence="1">
    <location>
        <begin position="105"/>
        <end position="140"/>
    </location>
</feature>
<reference evidence="2 3" key="1">
    <citation type="submission" date="2019-12" db="EMBL/GenBank/DDBJ databases">
        <authorList>
            <person name="Alioto T."/>
            <person name="Alioto T."/>
            <person name="Gomez Garrido J."/>
        </authorList>
    </citation>
    <scope>NUCLEOTIDE SEQUENCE [LARGE SCALE GENOMIC DNA]</scope>
</reference>
<name>A0A8S0VM99_OLEEU</name>
<evidence type="ECO:0000313" key="2">
    <source>
        <dbReference type="EMBL" id="CAA3033124.1"/>
    </source>
</evidence>
<dbReference type="AlphaFoldDB" id="A0A8S0VM99"/>
<evidence type="ECO:0000313" key="3">
    <source>
        <dbReference type="Proteomes" id="UP000594638"/>
    </source>
</evidence>
<protein>
    <submittedName>
        <fullName evidence="2">Uncharacterized protein</fullName>
    </submittedName>
</protein>
<dbReference type="Proteomes" id="UP000594638">
    <property type="component" value="Unassembled WGS sequence"/>
</dbReference>
<feature type="compositionally biased region" description="Basic residues" evidence="1">
    <location>
        <begin position="116"/>
        <end position="126"/>
    </location>
</feature>
<organism evidence="2 3">
    <name type="scientific">Olea europaea subsp. europaea</name>
    <dbReference type="NCBI Taxonomy" id="158383"/>
    <lineage>
        <taxon>Eukaryota</taxon>
        <taxon>Viridiplantae</taxon>
        <taxon>Streptophyta</taxon>
        <taxon>Embryophyta</taxon>
        <taxon>Tracheophyta</taxon>
        <taxon>Spermatophyta</taxon>
        <taxon>Magnoliopsida</taxon>
        <taxon>eudicotyledons</taxon>
        <taxon>Gunneridae</taxon>
        <taxon>Pentapetalae</taxon>
        <taxon>asterids</taxon>
        <taxon>lamiids</taxon>
        <taxon>Lamiales</taxon>
        <taxon>Oleaceae</taxon>
        <taxon>Oleeae</taxon>
        <taxon>Olea</taxon>
    </lineage>
</organism>
<dbReference type="Gramene" id="OE9A066867T1">
    <property type="protein sequence ID" value="OE9A066867C1"/>
    <property type="gene ID" value="OE9A066867"/>
</dbReference>
<accession>A0A8S0VM99</accession>
<comment type="caution">
    <text evidence="2">The sequence shown here is derived from an EMBL/GenBank/DDBJ whole genome shotgun (WGS) entry which is preliminary data.</text>
</comment>
<feature type="non-terminal residue" evidence="2">
    <location>
        <position position="1"/>
    </location>
</feature>
<dbReference type="EMBL" id="CACTIH010009866">
    <property type="protein sequence ID" value="CAA3033124.1"/>
    <property type="molecule type" value="Genomic_DNA"/>
</dbReference>
<proteinExistence type="predicted"/>